<dbReference type="EMBL" id="JBHTKM010000063">
    <property type="protein sequence ID" value="MFD1017006.1"/>
    <property type="molecule type" value="Genomic_DNA"/>
</dbReference>
<dbReference type="EC" id="2.4.-.-" evidence="4"/>
<dbReference type="CDD" id="cd03801">
    <property type="entry name" value="GT4_PimA-like"/>
    <property type="match status" value="1"/>
</dbReference>
<accession>A0ABW3KTX8</accession>
<gene>
    <name evidence="4" type="ORF">ACFQ13_13845</name>
</gene>
<organism evidence="4 5">
    <name type="scientific">Winogradskyella rapida</name>
    <dbReference type="NCBI Taxonomy" id="549701"/>
    <lineage>
        <taxon>Bacteria</taxon>
        <taxon>Pseudomonadati</taxon>
        <taxon>Bacteroidota</taxon>
        <taxon>Flavobacteriia</taxon>
        <taxon>Flavobacteriales</taxon>
        <taxon>Flavobacteriaceae</taxon>
        <taxon>Winogradskyella</taxon>
    </lineage>
</organism>
<dbReference type="Gene3D" id="3.40.50.2000">
    <property type="entry name" value="Glycogen Phosphorylase B"/>
    <property type="match status" value="2"/>
</dbReference>
<comment type="caution">
    <text evidence="4">The sequence shown here is derived from an EMBL/GenBank/DDBJ whole genome shotgun (WGS) entry which is preliminary data.</text>
</comment>
<dbReference type="GO" id="GO:0016757">
    <property type="term" value="F:glycosyltransferase activity"/>
    <property type="evidence" value="ECO:0007669"/>
    <property type="project" value="UniProtKB-KW"/>
</dbReference>
<dbReference type="Pfam" id="PF00534">
    <property type="entry name" value="Glycos_transf_1"/>
    <property type="match status" value="1"/>
</dbReference>
<keyword evidence="4" id="KW-0328">Glycosyltransferase</keyword>
<dbReference type="InterPro" id="IPR001296">
    <property type="entry name" value="Glyco_trans_1"/>
</dbReference>
<proteinExistence type="predicted"/>
<dbReference type="Proteomes" id="UP001597086">
    <property type="component" value="Unassembled WGS sequence"/>
</dbReference>
<keyword evidence="1 4" id="KW-0808">Transferase</keyword>
<feature type="transmembrane region" description="Helical" evidence="2">
    <location>
        <begin position="89"/>
        <end position="107"/>
    </location>
</feature>
<sequence>MKYTKVIYLGIIPSHKRDLVGGYATANKRNIEEYKKQNIEVLAIHYPILYAKNPVQIVLYLLKWFLYFFKCVYHSLFNSSKATLVHITPLYKYFIYIEFFLVLVFKMSNKDILTDIRAGSFIDYYNKNTRFYRFFIRKLLSLSKHIAVEGLIYKNFIIEDLSQNKDILYYPNYVKDDHILPAKRTLIGTEPIQIIYFGRITETKGIYTILKTFELLQQRFNIKLIVIGGFNSLDLKQDVECYAKENLIILPPKSKSEINSLLEHSHFFIFPSLHPGEGQSNALTEAMAYGLVPVVSDNGFNKTIVDDCGIVLSKEASEEDYTKAITQVITNNQWLILSEKAKNRIIDNYSNGVVSNNFFNYINRNL</sequence>
<evidence type="ECO:0000256" key="2">
    <source>
        <dbReference type="SAM" id="Phobius"/>
    </source>
</evidence>
<evidence type="ECO:0000313" key="4">
    <source>
        <dbReference type="EMBL" id="MFD1017006.1"/>
    </source>
</evidence>
<keyword evidence="2" id="KW-1133">Transmembrane helix</keyword>
<keyword evidence="2" id="KW-0472">Membrane</keyword>
<keyword evidence="2" id="KW-0812">Transmembrane</keyword>
<dbReference type="PANTHER" id="PTHR46401">
    <property type="entry name" value="GLYCOSYLTRANSFERASE WBBK-RELATED"/>
    <property type="match status" value="1"/>
</dbReference>
<protein>
    <submittedName>
        <fullName evidence="4">Glycosyltransferase family 4 protein</fullName>
        <ecNumber evidence="4">2.4.-.-</ecNumber>
    </submittedName>
</protein>
<feature type="domain" description="Glycosyl transferase family 1" evidence="3">
    <location>
        <begin position="185"/>
        <end position="339"/>
    </location>
</feature>
<evidence type="ECO:0000313" key="5">
    <source>
        <dbReference type="Proteomes" id="UP001597086"/>
    </source>
</evidence>
<evidence type="ECO:0000259" key="3">
    <source>
        <dbReference type="Pfam" id="PF00534"/>
    </source>
</evidence>
<evidence type="ECO:0000256" key="1">
    <source>
        <dbReference type="ARBA" id="ARBA00022679"/>
    </source>
</evidence>
<name>A0ABW3KTX8_9FLAO</name>
<dbReference type="RefSeq" id="WP_386118334.1">
    <property type="nucleotide sequence ID" value="NZ_JBHTKM010000063.1"/>
</dbReference>
<keyword evidence="5" id="KW-1185">Reference proteome</keyword>
<dbReference type="SUPFAM" id="SSF53756">
    <property type="entry name" value="UDP-Glycosyltransferase/glycogen phosphorylase"/>
    <property type="match status" value="1"/>
</dbReference>
<feature type="transmembrane region" description="Helical" evidence="2">
    <location>
        <begin position="57"/>
        <end position="77"/>
    </location>
</feature>
<reference evidence="5" key="1">
    <citation type="journal article" date="2019" name="Int. J. Syst. Evol. Microbiol.">
        <title>The Global Catalogue of Microorganisms (GCM) 10K type strain sequencing project: providing services to taxonomists for standard genome sequencing and annotation.</title>
        <authorList>
            <consortium name="The Broad Institute Genomics Platform"/>
            <consortium name="The Broad Institute Genome Sequencing Center for Infectious Disease"/>
            <person name="Wu L."/>
            <person name="Ma J."/>
        </authorList>
    </citation>
    <scope>NUCLEOTIDE SEQUENCE [LARGE SCALE GENOMIC DNA]</scope>
    <source>
        <strain evidence="5">CCUG 56098</strain>
    </source>
</reference>
<dbReference type="PANTHER" id="PTHR46401:SF2">
    <property type="entry name" value="GLYCOSYLTRANSFERASE WBBK-RELATED"/>
    <property type="match status" value="1"/>
</dbReference>